<proteinExistence type="inferred from homology"/>
<comment type="similarity">
    <text evidence="1">Belongs to the aegerolysin family.</text>
</comment>
<dbReference type="Proteomes" id="UP000030641">
    <property type="component" value="Unassembled WGS sequence"/>
</dbReference>
<evidence type="ECO:0000256" key="1">
    <source>
        <dbReference type="ARBA" id="ARBA00010795"/>
    </source>
</evidence>
<dbReference type="Pfam" id="PF06355">
    <property type="entry name" value="Aegerolysin"/>
    <property type="match status" value="1"/>
</dbReference>
<dbReference type="InParanoid" id="A0A074YEX8"/>
<dbReference type="Gene3D" id="2.60.270.50">
    <property type="match status" value="1"/>
</dbReference>
<dbReference type="InterPro" id="IPR009413">
    <property type="entry name" value="Aegerolysin-typ"/>
</dbReference>
<evidence type="ECO:0000313" key="3">
    <source>
        <dbReference type="Proteomes" id="UP000030641"/>
    </source>
</evidence>
<name>A0A074YEX8_AURSE</name>
<sequence>MGWKQWALLRFCNKSFDDTLRLKFPNTSEHWGWPFEDTKDISTRNRIEYGTIEGKAIGPHEEFSYGQTGKQNEWAGMEGTVDVYVRTSTGDCGQKVAKIFYSCPWAGSNQFRITDVPADWHAQQWGADYNGDALGSICIEFKRI</sequence>
<protein>
    <submittedName>
        <fullName evidence="2">Uncharacterized protein</fullName>
    </submittedName>
</protein>
<dbReference type="OrthoDB" id="2727348at2759"/>
<accession>A0A074YEX8</accession>
<evidence type="ECO:0000313" key="2">
    <source>
        <dbReference type="EMBL" id="KEQ92622.1"/>
    </source>
</evidence>
<keyword evidence="3" id="KW-1185">Reference proteome</keyword>
<organism evidence="2 3">
    <name type="scientific">Aureobasidium subglaciale (strain EXF-2481)</name>
    <name type="common">Aureobasidium pullulans var. subglaciale</name>
    <dbReference type="NCBI Taxonomy" id="1043005"/>
    <lineage>
        <taxon>Eukaryota</taxon>
        <taxon>Fungi</taxon>
        <taxon>Dikarya</taxon>
        <taxon>Ascomycota</taxon>
        <taxon>Pezizomycotina</taxon>
        <taxon>Dothideomycetes</taxon>
        <taxon>Dothideomycetidae</taxon>
        <taxon>Dothideales</taxon>
        <taxon>Saccotheciaceae</taxon>
        <taxon>Aureobasidium</taxon>
    </lineage>
</organism>
<dbReference type="GO" id="GO:0019836">
    <property type="term" value="P:symbiont-mediated hemolysis of host erythrocyte"/>
    <property type="evidence" value="ECO:0007669"/>
    <property type="project" value="InterPro"/>
</dbReference>
<dbReference type="STRING" id="1043005.A0A074YEX8"/>
<dbReference type="AlphaFoldDB" id="A0A074YEX8"/>
<dbReference type="GeneID" id="25367210"/>
<gene>
    <name evidence="2" type="ORF">AUEXF2481DRAFT_42720</name>
</gene>
<dbReference type="RefSeq" id="XP_013341149.1">
    <property type="nucleotide sequence ID" value="XM_013485695.1"/>
</dbReference>
<dbReference type="HOGENOM" id="CLU_1796088_0_0_1"/>
<dbReference type="EMBL" id="KL584769">
    <property type="protein sequence ID" value="KEQ92622.1"/>
    <property type="molecule type" value="Genomic_DNA"/>
</dbReference>
<reference evidence="2 3" key="1">
    <citation type="journal article" date="2014" name="BMC Genomics">
        <title>Genome sequencing of four Aureobasidium pullulans varieties: biotechnological potential, stress tolerance, and description of new species.</title>
        <authorList>
            <person name="Gostin Ar C."/>
            <person name="Ohm R.A."/>
            <person name="Kogej T."/>
            <person name="Sonjak S."/>
            <person name="Turk M."/>
            <person name="Zajc J."/>
            <person name="Zalar P."/>
            <person name="Grube M."/>
            <person name="Sun H."/>
            <person name="Han J."/>
            <person name="Sharma A."/>
            <person name="Chiniquy J."/>
            <person name="Ngan C.Y."/>
            <person name="Lipzen A."/>
            <person name="Barry K."/>
            <person name="Grigoriev I.V."/>
            <person name="Gunde-Cimerman N."/>
        </authorList>
    </citation>
    <scope>NUCLEOTIDE SEQUENCE [LARGE SCALE GENOMIC DNA]</scope>
    <source>
        <strain evidence="2 3">EXF-2481</strain>
    </source>
</reference>